<sequence precursor="true">MRKMIFAMVMLIITPAASRAEFVFGRDLADAQSGNALDLNLGSNETLGIWVTGATDQTIRALSFNLSADTPGVVNSTGLSFDDLATRWPLNNTSSDLIGQSASGLLIDDAQVATLGSFAGTGVTFTAANPAIRLGTVDVSADNVGSTLLAFNVGSNGVNDQTGAISGFATGGRTLNVITAIPEPSSATALLAMGVVGWVVRRRRK</sequence>
<organism evidence="3 4">
    <name type="scientific">Stieleria neptunia</name>
    <dbReference type="NCBI Taxonomy" id="2527979"/>
    <lineage>
        <taxon>Bacteria</taxon>
        <taxon>Pseudomonadati</taxon>
        <taxon>Planctomycetota</taxon>
        <taxon>Planctomycetia</taxon>
        <taxon>Pirellulales</taxon>
        <taxon>Pirellulaceae</taxon>
        <taxon>Stieleria</taxon>
    </lineage>
</organism>
<dbReference type="OrthoDB" id="275562at2"/>
<keyword evidence="1" id="KW-0732">Signal</keyword>
<gene>
    <name evidence="3" type="ORF">Enr13x_52540</name>
</gene>
<proteinExistence type="predicted"/>
<keyword evidence="4" id="KW-1185">Reference proteome</keyword>
<dbReference type="NCBIfam" id="TIGR02595">
    <property type="entry name" value="PEP_CTERM"/>
    <property type="match status" value="1"/>
</dbReference>
<protein>
    <recommendedName>
        <fullName evidence="2">Ice-binding protein C-terminal domain-containing protein</fullName>
    </recommendedName>
</protein>
<name>A0A518HXA9_9BACT</name>
<reference evidence="3 4" key="1">
    <citation type="submission" date="2019-03" db="EMBL/GenBank/DDBJ databases">
        <title>Deep-cultivation of Planctomycetes and their phenomic and genomic characterization uncovers novel biology.</title>
        <authorList>
            <person name="Wiegand S."/>
            <person name="Jogler M."/>
            <person name="Boedeker C."/>
            <person name="Pinto D."/>
            <person name="Vollmers J."/>
            <person name="Rivas-Marin E."/>
            <person name="Kohn T."/>
            <person name="Peeters S.H."/>
            <person name="Heuer A."/>
            <person name="Rast P."/>
            <person name="Oberbeckmann S."/>
            <person name="Bunk B."/>
            <person name="Jeske O."/>
            <person name="Meyerdierks A."/>
            <person name="Storesund J.E."/>
            <person name="Kallscheuer N."/>
            <person name="Luecker S."/>
            <person name="Lage O.M."/>
            <person name="Pohl T."/>
            <person name="Merkel B.J."/>
            <person name="Hornburger P."/>
            <person name="Mueller R.-W."/>
            <person name="Bruemmer F."/>
            <person name="Labrenz M."/>
            <person name="Spormann A.M."/>
            <person name="Op den Camp H."/>
            <person name="Overmann J."/>
            <person name="Amann R."/>
            <person name="Jetten M.S.M."/>
            <person name="Mascher T."/>
            <person name="Medema M.H."/>
            <person name="Devos D.P."/>
            <person name="Kaster A.-K."/>
            <person name="Ovreas L."/>
            <person name="Rohde M."/>
            <person name="Galperin M.Y."/>
            <person name="Jogler C."/>
        </authorList>
    </citation>
    <scope>NUCLEOTIDE SEQUENCE [LARGE SCALE GENOMIC DNA]</scope>
    <source>
        <strain evidence="3 4">Enr13</strain>
    </source>
</reference>
<dbReference type="Proteomes" id="UP000319004">
    <property type="component" value="Chromosome"/>
</dbReference>
<dbReference type="InterPro" id="IPR013424">
    <property type="entry name" value="Ice-binding_C"/>
</dbReference>
<evidence type="ECO:0000313" key="4">
    <source>
        <dbReference type="Proteomes" id="UP000319004"/>
    </source>
</evidence>
<feature type="signal peptide" evidence="1">
    <location>
        <begin position="1"/>
        <end position="19"/>
    </location>
</feature>
<evidence type="ECO:0000313" key="3">
    <source>
        <dbReference type="EMBL" id="QDV45377.1"/>
    </source>
</evidence>
<accession>A0A518HXA9</accession>
<dbReference type="EMBL" id="CP037423">
    <property type="protein sequence ID" value="QDV45377.1"/>
    <property type="molecule type" value="Genomic_DNA"/>
</dbReference>
<dbReference type="KEGG" id="snep:Enr13x_52540"/>
<dbReference type="AlphaFoldDB" id="A0A518HXA9"/>
<dbReference type="Pfam" id="PF07589">
    <property type="entry name" value="PEP-CTERM"/>
    <property type="match status" value="1"/>
</dbReference>
<evidence type="ECO:0000256" key="1">
    <source>
        <dbReference type="SAM" id="SignalP"/>
    </source>
</evidence>
<evidence type="ECO:0000259" key="2">
    <source>
        <dbReference type="Pfam" id="PF07589"/>
    </source>
</evidence>
<feature type="chain" id="PRO_5021697343" description="Ice-binding protein C-terminal domain-containing protein" evidence="1">
    <location>
        <begin position="20"/>
        <end position="205"/>
    </location>
</feature>
<dbReference type="RefSeq" id="WP_145389549.1">
    <property type="nucleotide sequence ID" value="NZ_CP037423.1"/>
</dbReference>
<feature type="domain" description="Ice-binding protein C-terminal" evidence="2">
    <location>
        <begin position="180"/>
        <end position="203"/>
    </location>
</feature>